<reference evidence="5 6" key="2">
    <citation type="submission" date="2020-04" db="EMBL/GenBank/DDBJ databases">
        <title>The Epidemiology and Molecular Characteristics of Linezolid-Resistant Staphylococcus capitis in Huashan Hospital, Shanghai.</title>
        <authorList>
            <person name="Ding L."/>
            <person name="Li P."/>
            <person name="Yang Y."/>
            <person name="Lin D."/>
            <person name="Xu X."/>
        </authorList>
    </citation>
    <scope>NUCLEOTIDE SEQUENCE [LARGE SCALE GENOMIC DNA]</scope>
    <source>
        <strain evidence="2 6">12-86</strain>
        <strain evidence="1 5">17-84</strain>
    </source>
</reference>
<evidence type="ECO:0000313" key="2">
    <source>
        <dbReference type="EMBL" id="NMK97966.1"/>
    </source>
</evidence>
<evidence type="ECO:0000313" key="1">
    <source>
        <dbReference type="EMBL" id="NMK54842.1"/>
    </source>
</evidence>
<evidence type="ECO:0000313" key="3">
    <source>
        <dbReference type="EMBL" id="TBW76782.1"/>
    </source>
</evidence>
<dbReference type="Proteomes" id="UP000538955">
    <property type="component" value="Unassembled WGS sequence"/>
</dbReference>
<proteinExistence type="predicted"/>
<dbReference type="GeneID" id="93668557"/>
<gene>
    <name evidence="3" type="ORF">EQ811_07905</name>
    <name evidence="2" type="ORF">HHM13_07655</name>
    <name evidence="1" type="ORF">HHM24_08910</name>
</gene>
<comment type="caution">
    <text evidence="3">The sequence shown here is derived from an EMBL/GenBank/DDBJ whole genome shotgun (WGS) entry which is preliminary data.</text>
</comment>
<organism evidence="3 4">
    <name type="scientific">Staphylococcus capitis</name>
    <dbReference type="NCBI Taxonomy" id="29388"/>
    <lineage>
        <taxon>Bacteria</taxon>
        <taxon>Bacillati</taxon>
        <taxon>Bacillota</taxon>
        <taxon>Bacilli</taxon>
        <taxon>Bacillales</taxon>
        <taxon>Staphylococcaceae</taxon>
        <taxon>Staphylococcus</taxon>
    </lineage>
</organism>
<evidence type="ECO:0008006" key="7">
    <source>
        <dbReference type="Google" id="ProtNLM"/>
    </source>
</evidence>
<evidence type="ECO:0000313" key="4">
    <source>
        <dbReference type="Proteomes" id="UP000291949"/>
    </source>
</evidence>
<dbReference type="EMBL" id="JABBMI010000069">
    <property type="protein sequence ID" value="NMK54842.1"/>
    <property type="molecule type" value="Genomic_DNA"/>
</dbReference>
<protein>
    <recommendedName>
        <fullName evidence="7">GIY-YIG domain-containing protein</fullName>
    </recommendedName>
</protein>
<dbReference type="Proteomes" id="UP000550736">
    <property type="component" value="Unassembled WGS sequence"/>
</dbReference>
<dbReference type="Proteomes" id="UP000291949">
    <property type="component" value="Unassembled WGS sequence"/>
</dbReference>
<name>A0A7X9ZKU8_STACP</name>
<dbReference type="EMBL" id="SCHC01000002">
    <property type="protein sequence ID" value="TBW76782.1"/>
    <property type="molecule type" value="Genomic_DNA"/>
</dbReference>
<reference evidence="3 4" key="1">
    <citation type="journal article" date="2019" name="Sci. Transl. Med.">
        <title>Quorum sensing between bacterial species on the skin protects against epidermal injury in atopic dermatitis.</title>
        <authorList>
            <person name="Williams M.R."/>
        </authorList>
    </citation>
    <scope>NUCLEOTIDE SEQUENCE [LARGE SCALE GENOMIC DNA]</scope>
    <source>
        <strain evidence="3 4">H8</strain>
    </source>
</reference>
<accession>A0A7X9ZKU8</accession>
<sequence length="154" mass="17867">MKGSKKLDSLLEDNKKKLKKLFKYDKKEALAFTKEDREKVKDKYGVYVIFDQKKPVYVGQTGGYSTTYKPINKDLYTKLGQYNSHSDSGTTKFRKGFAQSKNLDQSDLKSITAQEHSLTFQYIKVKDEPAFINILELVALEYAKDKGYELYNFE</sequence>
<dbReference type="EMBL" id="JABBLX010000023">
    <property type="protein sequence ID" value="NMK97966.1"/>
    <property type="molecule type" value="Genomic_DNA"/>
</dbReference>
<evidence type="ECO:0000313" key="5">
    <source>
        <dbReference type="Proteomes" id="UP000538955"/>
    </source>
</evidence>
<dbReference type="RefSeq" id="WP_002469886.1">
    <property type="nucleotide sequence ID" value="NZ_AP014956.1"/>
</dbReference>
<evidence type="ECO:0000313" key="6">
    <source>
        <dbReference type="Proteomes" id="UP000550736"/>
    </source>
</evidence>
<keyword evidence="5" id="KW-1185">Reference proteome</keyword>
<dbReference type="AlphaFoldDB" id="A0A7X9ZKU8"/>